<protein>
    <submittedName>
        <fullName evidence="1">Uncharacterized protein</fullName>
    </submittedName>
</protein>
<dbReference type="AlphaFoldDB" id="A0A382FU17"/>
<proteinExistence type="predicted"/>
<evidence type="ECO:0000313" key="1">
    <source>
        <dbReference type="EMBL" id="SVB65677.1"/>
    </source>
</evidence>
<name>A0A382FU17_9ZZZZ</name>
<dbReference type="EMBL" id="UINC01051475">
    <property type="protein sequence ID" value="SVB65677.1"/>
    <property type="molecule type" value="Genomic_DNA"/>
</dbReference>
<gene>
    <name evidence="1" type="ORF">METZ01_LOCUS218531</name>
</gene>
<organism evidence="1">
    <name type="scientific">marine metagenome</name>
    <dbReference type="NCBI Taxonomy" id="408172"/>
    <lineage>
        <taxon>unclassified sequences</taxon>
        <taxon>metagenomes</taxon>
        <taxon>ecological metagenomes</taxon>
    </lineage>
</organism>
<feature type="non-terminal residue" evidence="1">
    <location>
        <position position="1"/>
    </location>
</feature>
<accession>A0A382FU17</accession>
<reference evidence="1" key="1">
    <citation type="submission" date="2018-05" db="EMBL/GenBank/DDBJ databases">
        <authorList>
            <person name="Lanie J.A."/>
            <person name="Ng W.-L."/>
            <person name="Kazmierczak K.M."/>
            <person name="Andrzejewski T.M."/>
            <person name="Davidsen T.M."/>
            <person name="Wayne K.J."/>
            <person name="Tettelin H."/>
            <person name="Glass J.I."/>
            <person name="Rusch D."/>
            <person name="Podicherti R."/>
            <person name="Tsui H.-C.T."/>
            <person name="Winkler M.E."/>
        </authorList>
    </citation>
    <scope>NUCLEOTIDE SEQUENCE</scope>
</reference>
<sequence length="114" mass="12581">LGTRYWEAKSALPLQIGEGESVASFKGYRKVNGHPEFHYEVNGVDVYELIEPLHTGLGIRRSFRIPNNSGLVRLAVDSADGVVAAYSAGKLKEGVLELRDKQAREFTVTHQLAN</sequence>